<proteinExistence type="predicted"/>
<dbReference type="PANTHER" id="PTHR47765:SF2">
    <property type="entry name" value="EXONUCLEASE MUT-7 HOMOLOG"/>
    <property type="match status" value="1"/>
</dbReference>
<evidence type="ECO:0000256" key="1">
    <source>
        <dbReference type="SAM" id="MobiDB-lite"/>
    </source>
</evidence>
<sequence>MVSEEREEGFLQIPEGLPIHLIDSAADLDQHRHLVEEAAVCAIDVEWQPDTVPSSATLVQLAVRNAAGSTAALLLDMLALSLEESKPLLQDLLRNKSTLKVGYGLKGDLRAVSTAMGEAHGPNCIAVVQPALEIGSLQRLLLAKRVPGICKAKEGGLAAVVEAQLGQKLDKRLQCSAWGSRPLTPAQVHYAALDAICLLMLLDAFINLAPPQDHPINASAADADDSFPAESCPNGADESERITQDVSGGAEANLLDDQLPGDQGAHAAGLDALPADNAYAQAATAWGSRLELKKGQLTRRRKKLSKSARPKLRVEGQDGWPDIIPWASEIPSPPEAPDQEGEAGAQQPFIPPQIPKFACDVMVEGLARQLRLCGVDAVCPDAVPKRHRHLVHRWLVSKAEENERVVLTADRGFIAARLTTQAYFVQATTKAAQLEEVLQAFNILVTQDDLLSRCVKCNGNFLPEAVRGSDMPEATKPPQAVVDHHSTFWVCGTCGKAYWNVPQLRGWLSQQHAWLFA</sequence>
<dbReference type="InterPro" id="IPR002782">
    <property type="entry name" value="Mut7-C_RNAse_dom"/>
</dbReference>
<dbReference type="Gene3D" id="3.30.420.10">
    <property type="entry name" value="Ribonuclease H-like superfamily/Ribonuclease H"/>
    <property type="match status" value="1"/>
</dbReference>
<protein>
    <recommendedName>
        <fullName evidence="2">3'-5' exonuclease domain-containing protein</fullName>
    </recommendedName>
</protein>
<feature type="domain" description="3'-5' exonuclease" evidence="2">
    <location>
        <begin position="19"/>
        <end position="210"/>
    </location>
</feature>
<dbReference type="SUPFAM" id="SSF53098">
    <property type="entry name" value="Ribonuclease H-like"/>
    <property type="match status" value="1"/>
</dbReference>
<dbReference type="PANTHER" id="PTHR47765">
    <property type="entry name" value="3'-5' EXONUCLEASE DOMAIN-CONTAINING PROTEIN"/>
    <property type="match status" value="1"/>
</dbReference>
<feature type="region of interest" description="Disordered" evidence="1">
    <location>
        <begin position="297"/>
        <end position="347"/>
    </location>
</feature>
<evidence type="ECO:0000259" key="2">
    <source>
        <dbReference type="SMART" id="SM00474"/>
    </source>
</evidence>
<dbReference type="Pfam" id="PF01927">
    <property type="entry name" value="Mut7-C"/>
    <property type="match status" value="1"/>
</dbReference>
<dbReference type="EMBL" id="JALJOQ010000034">
    <property type="protein sequence ID" value="KAK9807091.1"/>
    <property type="molecule type" value="Genomic_DNA"/>
</dbReference>
<dbReference type="InterPro" id="IPR012337">
    <property type="entry name" value="RNaseH-like_sf"/>
</dbReference>
<name>A0AAW1PF32_9CHLO</name>
<dbReference type="InterPro" id="IPR002562">
    <property type="entry name" value="3'-5'_exonuclease_dom"/>
</dbReference>
<accession>A0AAW1PF32</accession>
<organism evidence="3 4">
    <name type="scientific">Symbiochloris irregularis</name>
    <dbReference type="NCBI Taxonomy" id="706552"/>
    <lineage>
        <taxon>Eukaryota</taxon>
        <taxon>Viridiplantae</taxon>
        <taxon>Chlorophyta</taxon>
        <taxon>core chlorophytes</taxon>
        <taxon>Trebouxiophyceae</taxon>
        <taxon>Trebouxiales</taxon>
        <taxon>Trebouxiaceae</taxon>
        <taxon>Symbiochloris</taxon>
    </lineage>
</organism>
<dbReference type="GO" id="GO:0008408">
    <property type="term" value="F:3'-5' exonuclease activity"/>
    <property type="evidence" value="ECO:0007669"/>
    <property type="project" value="InterPro"/>
</dbReference>
<evidence type="ECO:0000313" key="3">
    <source>
        <dbReference type="EMBL" id="KAK9807091.1"/>
    </source>
</evidence>
<feature type="compositionally biased region" description="Basic residues" evidence="1">
    <location>
        <begin position="297"/>
        <end position="311"/>
    </location>
</feature>
<dbReference type="GO" id="GO:0003676">
    <property type="term" value="F:nucleic acid binding"/>
    <property type="evidence" value="ECO:0007669"/>
    <property type="project" value="InterPro"/>
</dbReference>
<reference evidence="3 4" key="1">
    <citation type="journal article" date="2024" name="Nat. Commun.">
        <title>Phylogenomics reveals the evolutionary origins of lichenization in chlorophyte algae.</title>
        <authorList>
            <person name="Puginier C."/>
            <person name="Libourel C."/>
            <person name="Otte J."/>
            <person name="Skaloud P."/>
            <person name="Haon M."/>
            <person name="Grisel S."/>
            <person name="Petersen M."/>
            <person name="Berrin J.G."/>
            <person name="Delaux P.M."/>
            <person name="Dal Grande F."/>
            <person name="Keller J."/>
        </authorList>
    </citation>
    <scope>NUCLEOTIDE SEQUENCE [LARGE SCALE GENOMIC DNA]</scope>
    <source>
        <strain evidence="3 4">SAG 2036</strain>
    </source>
</reference>
<dbReference type="InterPro" id="IPR052408">
    <property type="entry name" value="Exonuclease_MUT-7-like"/>
</dbReference>
<evidence type="ECO:0000313" key="4">
    <source>
        <dbReference type="Proteomes" id="UP001465755"/>
    </source>
</evidence>
<comment type="caution">
    <text evidence="3">The sequence shown here is derived from an EMBL/GenBank/DDBJ whole genome shotgun (WGS) entry which is preliminary data.</text>
</comment>
<dbReference type="SMART" id="SM00474">
    <property type="entry name" value="35EXOc"/>
    <property type="match status" value="1"/>
</dbReference>
<dbReference type="AlphaFoldDB" id="A0AAW1PF32"/>
<keyword evidence="4" id="KW-1185">Reference proteome</keyword>
<dbReference type="Proteomes" id="UP001465755">
    <property type="component" value="Unassembled WGS sequence"/>
</dbReference>
<dbReference type="Pfam" id="PF01612">
    <property type="entry name" value="DNA_pol_A_exo1"/>
    <property type="match status" value="1"/>
</dbReference>
<feature type="region of interest" description="Disordered" evidence="1">
    <location>
        <begin position="217"/>
        <end position="241"/>
    </location>
</feature>
<gene>
    <name evidence="3" type="ORF">WJX73_003555</name>
</gene>
<dbReference type="InterPro" id="IPR036397">
    <property type="entry name" value="RNaseH_sf"/>
</dbReference>
<dbReference type="GO" id="GO:0006139">
    <property type="term" value="P:nucleobase-containing compound metabolic process"/>
    <property type="evidence" value="ECO:0007669"/>
    <property type="project" value="InterPro"/>
</dbReference>